<accession>A0A511X567</accession>
<evidence type="ECO:0000313" key="2">
    <source>
        <dbReference type="Proteomes" id="UP000321400"/>
    </source>
</evidence>
<name>A0A511X567_9BACI</name>
<sequence length="55" mass="6105">MANIKYIGNDTSKSERGKVHVNENTKTGCGAIIDDNKEDWVETTESVTCEKRGCK</sequence>
<keyword evidence="2" id="KW-1185">Reference proteome</keyword>
<comment type="caution">
    <text evidence="1">The sequence shown here is derived from an EMBL/GenBank/DDBJ whole genome shotgun (WGS) entry which is preliminary data.</text>
</comment>
<protein>
    <submittedName>
        <fullName evidence="1">Uncharacterized protein</fullName>
    </submittedName>
</protein>
<organism evidence="1 2">
    <name type="scientific">Halolactibacillus alkaliphilus</name>
    <dbReference type="NCBI Taxonomy" id="442899"/>
    <lineage>
        <taxon>Bacteria</taxon>
        <taxon>Bacillati</taxon>
        <taxon>Bacillota</taxon>
        <taxon>Bacilli</taxon>
        <taxon>Bacillales</taxon>
        <taxon>Bacillaceae</taxon>
        <taxon>Halolactibacillus</taxon>
    </lineage>
</organism>
<proteinExistence type="predicted"/>
<dbReference type="EMBL" id="BJYE01000079">
    <property type="protein sequence ID" value="GEN58107.1"/>
    <property type="molecule type" value="Genomic_DNA"/>
</dbReference>
<dbReference type="Proteomes" id="UP000321400">
    <property type="component" value="Unassembled WGS sequence"/>
</dbReference>
<reference evidence="1 2" key="1">
    <citation type="submission" date="2019-07" db="EMBL/GenBank/DDBJ databases">
        <title>Whole genome shotgun sequence of Halolactibacillus alkaliphilus NBRC 103919.</title>
        <authorList>
            <person name="Hosoyama A."/>
            <person name="Uohara A."/>
            <person name="Ohji S."/>
            <person name="Ichikawa N."/>
        </authorList>
    </citation>
    <scope>NUCLEOTIDE SEQUENCE [LARGE SCALE GENOMIC DNA]</scope>
    <source>
        <strain evidence="1 2">NBRC 103919</strain>
    </source>
</reference>
<dbReference type="AlphaFoldDB" id="A0A511X567"/>
<evidence type="ECO:0000313" key="1">
    <source>
        <dbReference type="EMBL" id="GEN58107.1"/>
    </source>
</evidence>
<dbReference type="RefSeq" id="WP_170243760.1">
    <property type="nucleotide sequence ID" value="NZ_BJYE01000079.1"/>
</dbReference>
<gene>
    <name evidence="1" type="ORF">HAL01_25710</name>
</gene>